<keyword evidence="3" id="KW-1185">Reference proteome</keyword>
<sequence>MESFRSLDVGVIGARAKKAATNQTVTPFFDKLSETGVLFRQHYTPCVQTSRTLVTSLFGTMPSLTEWSALATSDESKLRMHGLPQILKEKLQYESVFWSAVNLRWENWSLFLAAHGFDKLLDENKVLDYLPESRRSALTEDDSFSWGRHDKISLEALEHFLEQRQGGSNGDRQPLFLDVYTISSHDPWVLPQSFSPSTNYSTFITEDNEKYLHALNYVDQSIEQLVTNLRRKGLLRNTVLLLEGDHGYGRMEHDDPTVVASYVYDEGSHIPMLLVADDLLPAHQKGMVVDDLTSQTDLQATITDMLGLRDFMQHGMGQSMMRRSGSNAVVEQASSGAWNASANSSVDAVTNASSRANAHTSTRPTMAPRSVLLENPFYGTTKGLRVGHLKYALYGSGSAAWTK</sequence>
<evidence type="ECO:0000313" key="2">
    <source>
        <dbReference type="EMBL" id="KAJ0390476.1"/>
    </source>
</evidence>
<dbReference type="PANTHER" id="PTHR43751">
    <property type="entry name" value="SULFATASE"/>
    <property type="match status" value="1"/>
</dbReference>
<dbReference type="InterPro" id="IPR017850">
    <property type="entry name" value="Alkaline_phosphatase_core_sf"/>
</dbReference>
<dbReference type="PANTHER" id="PTHR43751:SF3">
    <property type="entry name" value="SULFATASE N-TERMINAL DOMAIN-CONTAINING PROTEIN"/>
    <property type="match status" value="1"/>
</dbReference>
<dbReference type="AlphaFoldDB" id="A0AAD5Q2T0"/>
<dbReference type="InterPro" id="IPR052701">
    <property type="entry name" value="GAG_Ulvan_Degrading_Sulfatases"/>
</dbReference>
<protein>
    <recommendedName>
        <fullName evidence="1">Sulfatase N-terminal domain-containing protein</fullName>
    </recommendedName>
</protein>
<dbReference type="Gene3D" id="3.40.720.10">
    <property type="entry name" value="Alkaline Phosphatase, subunit A"/>
    <property type="match status" value="1"/>
</dbReference>
<dbReference type="Pfam" id="PF00884">
    <property type="entry name" value="Sulfatase"/>
    <property type="match status" value="1"/>
</dbReference>
<organism evidence="2 3">
    <name type="scientific">Pythium insidiosum</name>
    <name type="common">Pythiosis disease agent</name>
    <dbReference type="NCBI Taxonomy" id="114742"/>
    <lineage>
        <taxon>Eukaryota</taxon>
        <taxon>Sar</taxon>
        <taxon>Stramenopiles</taxon>
        <taxon>Oomycota</taxon>
        <taxon>Peronosporomycetes</taxon>
        <taxon>Pythiales</taxon>
        <taxon>Pythiaceae</taxon>
        <taxon>Pythium</taxon>
    </lineage>
</organism>
<comment type="caution">
    <text evidence="2">The sequence shown here is derived from an EMBL/GenBank/DDBJ whole genome shotgun (WGS) entry which is preliminary data.</text>
</comment>
<proteinExistence type="predicted"/>
<accession>A0AAD5Q2T0</accession>
<gene>
    <name evidence="2" type="ORF">P43SY_011621</name>
</gene>
<evidence type="ECO:0000259" key="1">
    <source>
        <dbReference type="Pfam" id="PF00884"/>
    </source>
</evidence>
<dbReference type="InterPro" id="IPR000917">
    <property type="entry name" value="Sulfatase_N"/>
</dbReference>
<dbReference type="CDD" id="cd16015">
    <property type="entry name" value="LTA_synthase"/>
    <property type="match status" value="1"/>
</dbReference>
<reference evidence="2" key="1">
    <citation type="submission" date="2021-12" db="EMBL/GenBank/DDBJ databases">
        <title>Prjna785345.</title>
        <authorList>
            <person name="Rujirawat T."/>
            <person name="Krajaejun T."/>
        </authorList>
    </citation>
    <scope>NUCLEOTIDE SEQUENCE</scope>
    <source>
        <strain evidence="2">Pi057C3</strain>
    </source>
</reference>
<dbReference type="SUPFAM" id="SSF53649">
    <property type="entry name" value="Alkaline phosphatase-like"/>
    <property type="match status" value="1"/>
</dbReference>
<dbReference type="Proteomes" id="UP001209570">
    <property type="component" value="Unassembled WGS sequence"/>
</dbReference>
<name>A0AAD5Q2T0_PYTIN</name>
<dbReference type="EMBL" id="JAKCXM010002060">
    <property type="protein sequence ID" value="KAJ0390476.1"/>
    <property type="molecule type" value="Genomic_DNA"/>
</dbReference>
<evidence type="ECO:0000313" key="3">
    <source>
        <dbReference type="Proteomes" id="UP001209570"/>
    </source>
</evidence>
<feature type="domain" description="Sulfatase N-terminal" evidence="1">
    <location>
        <begin position="1"/>
        <end position="307"/>
    </location>
</feature>